<dbReference type="Pfam" id="PF18176">
    <property type="entry name" value="KptA_kDCL"/>
    <property type="match status" value="1"/>
</dbReference>
<dbReference type="EMBL" id="KT377055">
    <property type="protein sequence ID" value="AOA52379.1"/>
    <property type="molecule type" value="Genomic_DNA"/>
</dbReference>
<feature type="region of interest" description="Disordered" evidence="1">
    <location>
        <begin position="356"/>
        <end position="380"/>
    </location>
</feature>
<dbReference type="Pfam" id="PF18177">
    <property type="entry name" value="La_HTH_kDCL"/>
    <property type="match status" value="1"/>
</dbReference>
<evidence type="ECO:0000259" key="3">
    <source>
        <dbReference type="Pfam" id="PF18177"/>
    </source>
</evidence>
<evidence type="ECO:0000259" key="2">
    <source>
        <dbReference type="Pfam" id="PF18176"/>
    </source>
</evidence>
<organism evidence="4">
    <name type="scientific">Zelonia costaricensis</name>
    <dbReference type="NCBI Taxonomy" id="372075"/>
    <lineage>
        <taxon>Eukaryota</taxon>
        <taxon>Discoba</taxon>
        <taxon>Euglenozoa</taxon>
        <taxon>Kinetoplastea</taxon>
        <taxon>Metakinetoplastina</taxon>
        <taxon>Trypanosomatida</taxon>
        <taxon>Trypanosomatidae</taxon>
        <taxon>Leishmaniinae</taxon>
        <taxon>Zelonia</taxon>
    </lineage>
</organism>
<gene>
    <name evidence="4" type="primary">DCL2</name>
</gene>
<protein>
    <submittedName>
        <fullName evidence="4">Dicer 2</fullName>
    </submittedName>
</protein>
<feature type="compositionally biased region" description="Low complexity" evidence="1">
    <location>
        <begin position="170"/>
        <end position="181"/>
    </location>
</feature>
<feature type="domain" description="Kinetoplastid DICER KptA ADP-ribosyltransferase" evidence="2">
    <location>
        <begin position="316"/>
        <end position="431"/>
    </location>
</feature>
<name>A0A1B2LUM5_9TRYP</name>
<sequence>MEDQVPSLLEADPVTGHYHFPAVVDVDATSARHVAARRRGRFVIKLAAALYLAQLPHFDTPAKCTTAMSYLWGHERLGLEYLRRSGLWGAPFSLTGAPPTFSPQQINVAESRWKARLGEQVLRENGFLQCWDDLVPFFKESVQQLECDEAQSAKTPLPDDATALAPKAMGSPPSHHPSAAGPAGGPVLDLAKVPARALSILYEKTVRHLRLVTPARCAVGPHSTPAQEHLASRGWLRLSQILTEVHTDLETEPALKVLWVWMAALSEAQQHALFLALLRPMNVLGKLQLLHDAGSGVDASALARLPAETARASLITHLRAAWGHKDADVAAAVMREHVPVLLHSLAVSDGVDSGECAPATAPAHASGQERQSDESASPASSRWFEFIEDTRMLRREVMEKQGRVYPQYRPLQVLVSSSFIEALSVPLPSVRPGDGDTPAGIPLASLVQRTAAPAADASRVTHDELMALLQPTSAFCVTSFFAAVTGGASRFAFLPVANAYFGAQAADVQGWYMPQHMLRVHHRAGDARRREGDIVVSAGAPATQGEGGVTAVAAPGSAMTLLVFPCTLTCGVLQRSAAVPAPPHSSPPLSLPSVATVVNCALLYGLHHAPETAPVCVVAYRPETERVVSLRIASLWALWCNYGMGRDSAEVEDASGLRLMSESAIGLPVPLPPAPAAAASGPAPQPPAFSPAQIANASTSQEAEEALDAVAPDPMVHHLPWEFFPAAEVETTLCRLDAACRAELHRACERWRSTSLQLLRSEPLCLPSHGDVTVSNGVSHVDPATEALDLHPSAATVPGAGVPQPLTLREVEDREHALWSGLSEWIQALEQACALPSLSLLLPPDVRLAVPSGAGAGGAEPDANGFVDPAAASPPSAAVAAGPAATARRLCAVGRKKALATLRRLVSGENAPLLFYVDAEVEFVAPLRRATHRLWLVEPDADDVEAWAAPNATVGGASVETAVPSSVRALSSTENSFSHGSRTRDGWTVAARRELVAAEASDEGGEQTVGFYVRLPCVLQRPKAHRTTAVATSVDADCTTLLRSGVRDTSVAPLRLCRYARRRRPPGGAAPAQELDWRLEELATHAPRRYAHQGCRVTPLVCDEVVLGAAWPAELIVEHALLPPLREALELFAQRRRAEVHASCEKARPRQRSASAILEPSAAALQAMTEDLRRELLLVLTDKTAMEQREFYGDALVDYCASVTTLSCRSASSDVALWRGGNITDSSTNASLAVGVLPGVLRHYWMSRRRICNEKRLADSIESLFGAVAMAVWVHPLLRLRAAMTAATACDACAPPDADLLVYVASALLELLSGGR</sequence>
<proteinExistence type="predicted"/>
<feature type="region of interest" description="Disordered" evidence="1">
    <location>
        <begin position="151"/>
        <end position="183"/>
    </location>
</feature>
<dbReference type="InterPro" id="IPR040715">
    <property type="entry name" value="KptA_kDICER"/>
</dbReference>
<accession>A0A1B2LUM5</accession>
<reference evidence="4" key="1">
    <citation type="submission" date="2015-08" db="EMBL/GenBank/DDBJ databases">
        <title>Evidence for the evolutionary loss of RNAi key determinants in kinetoplastids as a multiple sporadic phenomenon.</title>
        <authorList>
            <person name="Matveyev A.V."/>
            <person name="Alves J.M.P."/>
            <person name="Serrano M.G."/>
            <person name="Lara A.M."/>
            <person name="Barton W.A."/>
            <person name="Beverly S.M."/>
            <person name="Teixeira M.M.G."/>
            <person name="Camargo E.P."/>
            <person name="Buck G.A."/>
        </authorList>
    </citation>
    <scope>NUCLEOTIDE SEQUENCE</scope>
    <source>
        <strain evidence="4">TCC169E</strain>
    </source>
</reference>
<feature type="domain" description="DICER-like HTH" evidence="3">
    <location>
        <begin position="200"/>
        <end position="298"/>
    </location>
</feature>
<dbReference type="InterPro" id="IPR040545">
    <property type="entry name" value="DICER_HTH"/>
</dbReference>
<evidence type="ECO:0000256" key="1">
    <source>
        <dbReference type="SAM" id="MobiDB-lite"/>
    </source>
</evidence>
<evidence type="ECO:0000313" key="4">
    <source>
        <dbReference type="EMBL" id="AOA52379.1"/>
    </source>
</evidence>